<dbReference type="SUPFAM" id="SSF51412">
    <property type="entry name" value="Inosine monophosphate dehydrogenase (IMPDH)"/>
    <property type="match status" value="1"/>
</dbReference>
<dbReference type="PANTHER" id="PTHR11911">
    <property type="entry name" value="INOSINE-5-MONOPHOSPHATE DEHYDROGENASE RELATED"/>
    <property type="match status" value="1"/>
</dbReference>
<evidence type="ECO:0000256" key="4">
    <source>
        <dbReference type="ARBA" id="ARBA00022755"/>
    </source>
</evidence>
<organism evidence="10 11">
    <name type="scientific">Candidatus Kaiserbacteria bacterium RIFCSPHIGHO2_01_FULL_54_36b</name>
    <dbReference type="NCBI Taxonomy" id="1798483"/>
    <lineage>
        <taxon>Bacteria</taxon>
        <taxon>Candidatus Kaiseribacteriota</taxon>
    </lineage>
</organism>
<proteinExistence type="inferred from homology"/>
<gene>
    <name evidence="10" type="ORF">A2704_05520</name>
</gene>
<evidence type="ECO:0000256" key="2">
    <source>
        <dbReference type="ARBA" id="ARBA00005502"/>
    </source>
</evidence>
<dbReference type="CDD" id="cd00381">
    <property type="entry name" value="IMPDH"/>
    <property type="match status" value="1"/>
</dbReference>
<evidence type="ECO:0000313" key="11">
    <source>
        <dbReference type="Proteomes" id="UP000176445"/>
    </source>
</evidence>
<comment type="cofactor">
    <cofactor evidence="1">
        <name>K(+)</name>
        <dbReference type="ChEBI" id="CHEBI:29103"/>
    </cofactor>
</comment>
<dbReference type="GO" id="GO:0003938">
    <property type="term" value="F:IMP dehydrogenase activity"/>
    <property type="evidence" value="ECO:0007669"/>
    <property type="project" value="UniProtKB-EC"/>
</dbReference>
<dbReference type="EMBL" id="MFKW01000052">
    <property type="protein sequence ID" value="OGG50372.1"/>
    <property type="molecule type" value="Genomic_DNA"/>
</dbReference>
<evidence type="ECO:0000313" key="10">
    <source>
        <dbReference type="EMBL" id="OGG50372.1"/>
    </source>
</evidence>
<feature type="domain" description="IMP dehydrogenase/GMP reductase" evidence="9">
    <location>
        <begin position="16"/>
        <end position="348"/>
    </location>
</feature>
<accession>A0A1F6CNC6</accession>
<evidence type="ECO:0000256" key="1">
    <source>
        <dbReference type="ARBA" id="ARBA00001958"/>
    </source>
</evidence>
<dbReference type="FunFam" id="3.20.20.70:FF:000424">
    <property type="entry name" value="Inosine-5'-monophosphate dehydrogenase 2"/>
    <property type="match status" value="1"/>
</dbReference>
<dbReference type="PROSITE" id="PS00487">
    <property type="entry name" value="IMP_DH_GMP_RED"/>
    <property type="match status" value="1"/>
</dbReference>
<dbReference type="InterPro" id="IPR001093">
    <property type="entry name" value="IMP_DH_GMPRt"/>
</dbReference>
<evidence type="ECO:0000256" key="7">
    <source>
        <dbReference type="ARBA" id="ARBA00023027"/>
    </source>
</evidence>
<dbReference type="GO" id="GO:0006183">
    <property type="term" value="P:GTP biosynthetic process"/>
    <property type="evidence" value="ECO:0007669"/>
    <property type="project" value="TreeGrafter"/>
</dbReference>
<dbReference type="Gene3D" id="3.20.20.70">
    <property type="entry name" value="Aldolase class I"/>
    <property type="match status" value="1"/>
</dbReference>
<dbReference type="Pfam" id="PF00478">
    <property type="entry name" value="IMPDH"/>
    <property type="match status" value="1"/>
</dbReference>
<dbReference type="InterPro" id="IPR015875">
    <property type="entry name" value="IMP_DH/GMP_Rdtase_CS"/>
</dbReference>
<sequence length="355" mass="36739">MVRRSSPQVAKILQEGFTFDDVLIRPGASQMEPAEASLKTNIAGLELSVPFLSAAMDRVTESKMAITLGKLGGLGVLHRNCSIEAQVAMVREVKKAGVPIAAACGPFAADRANALDEAGCDVIVIDCAHGHNLNVVESARKIKKSLKNAKMIFGNIATAEAAKAACQFADAVKVGVGPGSICTTRLISGVGVPQLSAVLDVVSVARKYKVPVIADGGIRTSGDIAKALAAGASAVMLGNLFAGTDESPGNIVEKDGKKFKEYRGMGSEAVIKSASGSERYFTHGRKAVPEGVEALVPYKGPVGEIIATLASGVQVGMGYVGAKTIPEFEKKAQFIRITHAAIAEGKPHSLSGITG</sequence>
<evidence type="ECO:0000256" key="6">
    <source>
        <dbReference type="ARBA" id="ARBA00023002"/>
    </source>
</evidence>
<keyword evidence="3" id="KW-0332">GMP biosynthesis</keyword>
<dbReference type="Proteomes" id="UP000176445">
    <property type="component" value="Unassembled WGS sequence"/>
</dbReference>
<name>A0A1F6CNC6_9BACT</name>
<dbReference type="InterPro" id="IPR013785">
    <property type="entry name" value="Aldolase_TIM"/>
</dbReference>
<comment type="similarity">
    <text evidence="2">Belongs to the IMPDH/GMPR family.</text>
</comment>
<dbReference type="SMART" id="SM01240">
    <property type="entry name" value="IMPDH"/>
    <property type="match status" value="1"/>
</dbReference>
<evidence type="ECO:0000256" key="5">
    <source>
        <dbReference type="ARBA" id="ARBA00022958"/>
    </source>
</evidence>
<evidence type="ECO:0000259" key="9">
    <source>
        <dbReference type="Pfam" id="PF00478"/>
    </source>
</evidence>
<dbReference type="PANTHER" id="PTHR11911:SF111">
    <property type="entry name" value="INOSINE-5'-MONOPHOSPHATE DEHYDROGENASE"/>
    <property type="match status" value="1"/>
</dbReference>
<comment type="caution">
    <text evidence="10">The sequence shown here is derived from an EMBL/GenBank/DDBJ whole genome shotgun (WGS) entry which is preliminary data.</text>
</comment>
<keyword evidence="7" id="KW-0520">NAD</keyword>
<dbReference type="GO" id="GO:0006177">
    <property type="term" value="P:GMP biosynthetic process"/>
    <property type="evidence" value="ECO:0007669"/>
    <property type="project" value="UniProtKB-KW"/>
</dbReference>
<keyword evidence="6" id="KW-0560">Oxidoreductase</keyword>
<dbReference type="AlphaFoldDB" id="A0A1F6CNC6"/>
<evidence type="ECO:0000256" key="3">
    <source>
        <dbReference type="ARBA" id="ARBA00022749"/>
    </source>
</evidence>
<dbReference type="InterPro" id="IPR005990">
    <property type="entry name" value="IMP_DH"/>
</dbReference>
<keyword evidence="4" id="KW-0658">Purine biosynthesis</keyword>
<reference evidence="10 11" key="1">
    <citation type="journal article" date="2016" name="Nat. Commun.">
        <title>Thousands of microbial genomes shed light on interconnected biogeochemical processes in an aquifer system.</title>
        <authorList>
            <person name="Anantharaman K."/>
            <person name="Brown C.T."/>
            <person name="Hug L.A."/>
            <person name="Sharon I."/>
            <person name="Castelle C.J."/>
            <person name="Probst A.J."/>
            <person name="Thomas B.C."/>
            <person name="Singh A."/>
            <person name="Wilkins M.J."/>
            <person name="Karaoz U."/>
            <person name="Brodie E.L."/>
            <person name="Williams K.H."/>
            <person name="Hubbard S.S."/>
            <person name="Banfield J.F."/>
        </authorList>
    </citation>
    <scope>NUCLEOTIDE SEQUENCE [LARGE SCALE GENOMIC DNA]</scope>
</reference>
<keyword evidence="5" id="KW-0630">Potassium</keyword>
<protein>
    <recommendedName>
        <fullName evidence="9">IMP dehydrogenase/GMP reductase domain-containing protein</fullName>
    </recommendedName>
</protein>
<comment type="catalytic activity">
    <reaction evidence="8">
        <text>IMP + NAD(+) + H2O = XMP + NADH + H(+)</text>
        <dbReference type="Rhea" id="RHEA:11708"/>
        <dbReference type="ChEBI" id="CHEBI:15377"/>
        <dbReference type="ChEBI" id="CHEBI:15378"/>
        <dbReference type="ChEBI" id="CHEBI:57464"/>
        <dbReference type="ChEBI" id="CHEBI:57540"/>
        <dbReference type="ChEBI" id="CHEBI:57945"/>
        <dbReference type="ChEBI" id="CHEBI:58053"/>
        <dbReference type="EC" id="1.1.1.205"/>
    </reaction>
</comment>
<evidence type="ECO:0000256" key="8">
    <source>
        <dbReference type="ARBA" id="ARBA00048028"/>
    </source>
</evidence>